<organism evidence="1 2">
    <name type="scientific">Trifolium medium</name>
    <dbReference type="NCBI Taxonomy" id="97028"/>
    <lineage>
        <taxon>Eukaryota</taxon>
        <taxon>Viridiplantae</taxon>
        <taxon>Streptophyta</taxon>
        <taxon>Embryophyta</taxon>
        <taxon>Tracheophyta</taxon>
        <taxon>Spermatophyta</taxon>
        <taxon>Magnoliopsida</taxon>
        <taxon>eudicotyledons</taxon>
        <taxon>Gunneridae</taxon>
        <taxon>Pentapetalae</taxon>
        <taxon>rosids</taxon>
        <taxon>fabids</taxon>
        <taxon>Fabales</taxon>
        <taxon>Fabaceae</taxon>
        <taxon>Papilionoideae</taxon>
        <taxon>50 kb inversion clade</taxon>
        <taxon>NPAAA clade</taxon>
        <taxon>Hologalegina</taxon>
        <taxon>IRL clade</taxon>
        <taxon>Trifolieae</taxon>
        <taxon>Trifolium</taxon>
    </lineage>
</organism>
<sequence length="35" mass="3601">MEAVQGCTKTVTFETEVLCNTCGGSGVPPGTRPET</sequence>
<dbReference type="AlphaFoldDB" id="A0A392QTF5"/>
<proteinExistence type="predicted"/>
<dbReference type="InterPro" id="IPR036410">
    <property type="entry name" value="HSP_DnaJ_Cys-rich_dom_sf"/>
</dbReference>
<comment type="caution">
    <text evidence="1">The sequence shown here is derived from an EMBL/GenBank/DDBJ whole genome shotgun (WGS) entry which is preliminary data.</text>
</comment>
<reference evidence="1 2" key="1">
    <citation type="journal article" date="2018" name="Front. Plant Sci.">
        <title>Red Clover (Trifolium pratense) and Zigzag Clover (T. medium) - A Picture of Genomic Similarities and Differences.</title>
        <authorList>
            <person name="Dluhosova J."/>
            <person name="Istvanek J."/>
            <person name="Nedelnik J."/>
            <person name="Repkova J."/>
        </authorList>
    </citation>
    <scope>NUCLEOTIDE SEQUENCE [LARGE SCALE GENOMIC DNA]</scope>
    <source>
        <strain evidence="2">cv. 10/8</strain>
        <tissue evidence="1">Leaf</tissue>
    </source>
</reference>
<feature type="non-terminal residue" evidence="1">
    <location>
        <position position="35"/>
    </location>
</feature>
<evidence type="ECO:0000313" key="1">
    <source>
        <dbReference type="EMBL" id="MCI26890.1"/>
    </source>
</evidence>
<dbReference type="EMBL" id="LXQA010155988">
    <property type="protein sequence ID" value="MCI26890.1"/>
    <property type="molecule type" value="Genomic_DNA"/>
</dbReference>
<protein>
    <submittedName>
        <fullName evidence="1">Chaperone protein dnaJ mitochondrial-like</fullName>
    </submittedName>
</protein>
<dbReference type="SUPFAM" id="SSF57938">
    <property type="entry name" value="DnaJ/Hsp40 cysteine-rich domain"/>
    <property type="match status" value="1"/>
</dbReference>
<dbReference type="Proteomes" id="UP000265520">
    <property type="component" value="Unassembled WGS sequence"/>
</dbReference>
<accession>A0A392QTF5</accession>
<keyword evidence="2" id="KW-1185">Reference proteome</keyword>
<name>A0A392QTF5_9FABA</name>
<evidence type="ECO:0000313" key="2">
    <source>
        <dbReference type="Proteomes" id="UP000265520"/>
    </source>
</evidence>